<keyword evidence="5" id="KW-0255">Endonuclease</keyword>
<evidence type="ECO:0000256" key="4">
    <source>
        <dbReference type="ARBA" id="ARBA00022722"/>
    </source>
</evidence>
<evidence type="ECO:0000256" key="1">
    <source>
        <dbReference type="ARBA" id="ARBA00012493"/>
    </source>
</evidence>
<dbReference type="PANTHER" id="PTHR37984">
    <property type="entry name" value="PROTEIN CBG26694"/>
    <property type="match status" value="1"/>
</dbReference>
<keyword evidence="6" id="KW-0378">Hydrolase</keyword>
<dbReference type="Pfam" id="PF00078">
    <property type="entry name" value="RVT_1"/>
    <property type="match status" value="1"/>
</dbReference>
<dbReference type="Pfam" id="PF17917">
    <property type="entry name" value="RT_RNaseH"/>
    <property type="match status" value="1"/>
</dbReference>
<protein>
    <recommendedName>
        <fullName evidence="1">RNA-directed DNA polymerase</fullName>
        <ecNumber evidence="1">2.7.7.49</ecNumber>
    </recommendedName>
</protein>
<dbReference type="GO" id="GO:0003964">
    <property type="term" value="F:RNA-directed DNA polymerase activity"/>
    <property type="evidence" value="ECO:0007669"/>
    <property type="project" value="UniProtKB-EC"/>
</dbReference>
<dbReference type="Proteomes" id="UP000230423">
    <property type="component" value="Unassembled WGS sequence"/>
</dbReference>
<dbReference type="AlphaFoldDB" id="A0A2G9TVV8"/>
<keyword evidence="2" id="KW-0808">Transferase</keyword>
<keyword evidence="7" id="KW-0695">RNA-directed DNA polymerase</keyword>
<evidence type="ECO:0000259" key="8">
    <source>
        <dbReference type="Pfam" id="PF00078"/>
    </source>
</evidence>
<evidence type="ECO:0000256" key="7">
    <source>
        <dbReference type="ARBA" id="ARBA00022918"/>
    </source>
</evidence>
<dbReference type="CDD" id="cd09274">
    <property type="entry name" value="RNase_HI_RT_Ty3"/>
    <property type="match status" value="1"/>
</dbReference>
<dbReference type="InterPro" id="IPR000477">
    <property type="entry name" value="RT_dom"/>
</dbReference>
<evidence type="ECO:0000313" key="11">
    <source>
        <dbReference type="Proteomes" id="UP000230423"/>
    </source>
</evidence>
<dbReference type="EC" id="2.7.7.49" evidence="1"/>
<evidence type="ECO:0000259" key="9">
    <source>
        <dbReference type="Pfam" id="PF17917"/>
    </source>
</evidence>
<dbReference type="OrthoDB" id="5850908at2759"/>
<dbReference type="PANTHER" id="PTHR37984:SF5">
    <property type="entry name" value="PROTEIN NYNRIN-LIKE"/>
    <property type="match status" value="1"/>
</dbReference>
<dbReference type="EMBL" id="KZ353385">
    <property type="protein sequence ID" value="PIO61562.1"/>
    <property type="molecule type" value="Genomic_DNA"/>
</dbReference>
<dbReference type="Gene3D" id="3.30.70.270">
    <property type="match status" value="2"/>
</dbReference>
<feature type="domain" description="Reverse transcriptase" evidence="8">
    <location>
        <begin position="10"/>
        <end position="74"/>
    </location>
</feature>
<name>A0A2G9TVV8_TELCI</name>
<dbReference type="InterPro" id="IPR050951">
    <property type="entry name" value="Retrovirus_Pol_polyprotein"/>
</dbReference>
<keyword evidence="11" id="KW-1185">Reference proteome</keyword>
<feature type="domain" description="Reverse transcriptase RNase H-like" evidence="9">
    <location>
        <begin position="167"/>
        <end position="270"/>
    </location>
</feature>
<keyword evidence="3" id="KW-0548">Nucleotidyltransferase</keyword>
<reference evidence="10 11" key="1">
    <citation type="submission" date="2015-09" db="EMBL/GenBank/DDBJ databases">
        <title>Draft genome of the parasitic nematode Teladorsagia circumcincta isolate WARC Sus (inbred).</title>
        <authorList>
            <person name="Mitreva M."/>
        </authorList>
    </citation>
    <scope>NUCLEOTIDE SEQUENCE [LARGE SCALE GENOMIC DNA]</scope>
    <source>
        <strain evidence="10 11">S</strain>
    </source>
</reference>
<gene>
    <name evidence="10" type="ORF">TELCIR_16908</name>
</gene>
<sequence>MDPESKHLEQIMDTLLAGLQGVVAHLDDVIVVGRTAEEHEKNLHAVFERIAEGELHVRLEKCHFTSSRIDYLGLDKHGRRPDPKKIDVIKQMPSTKDLPQLQSFLGLLSHYGSFVKEVRRLRAPLDALLAKNAKFKWTRTCEECFNRAKEILTSDFLLAHYDPSQDIVAADASNYGLGAVISHRYKDGSEKAMAHAYRSLLPAEKNYSQIEKEALAIVFAVQKFHRMLHGRRSTLLTDHKPLLTIFGSKKGIPVYTANRLQRWAITLLAYDFNIQY</sequence>
<dbReference type="SUPFAM" id="SSF56672">
    <property type="entry name" value="DNA/RNA polymerases"/>
    <property type="match status" value="1"/>
</dbReference>
<evidence type="ECO:0000313" key="10">
    <source>
        <dbReference type="EMBL" id="PIO61562.1"/>
    </source>
</evidence>
<dbReference type="FunFam" id="3.30.70.270:FF:000020">
    <property type="entry name" value="Transposon Tf2-6 polyprotein-like Protein"/>
    <property type="match status" value="1"/>
</dbReference>
<dbReference type="InterPro" id="IPR043502">
    <property type="entry name" value="DNA/RNA_pol_sf"/>
</dbReference>
<proteinExistence type="predicted"/>
<accession>A0A2G9TVV8</accession>
<organism evidence="10 11">
    <name type="scientific">Teladorsagia circumcincta</name>
    <name type="common">Brown stomach worm</name>
    <name type="synonym">Ostertagia circumcincta</name>
    <dbReference type="NCBI Taxonomy" id="45464"/>
    <lineage>
        <taxon>Eukaryota</taxon>
        <taxon>Metazoa</taxon>
        <taxon>Ecdysozoa</taxon>
        <taxon>Nematoda</taxon>
        <taxon>Chromadorea</taxon>
        <taxon>Rhabditida</taxon>
        <taxon>Rhabditina</taxon>
        <taxon>Rhabditomorpha</taxon>
        <taxon>Strongyloidea</taxon>
        <taxon>Trichostrongylidae</taxon>
        <taxon>Teladorsagia</taxon>
    </lineage>
</organism>
<keyword evidence="4" id="KW-0540">Nuclease</keyword>
<dbReference type="InterPro" id="IPR041373">
    <property type="entry name" value="RT_RNaseH"/>
</dbReference>
<evidence type="ECO:0000256" key="5">
    <source>
        <dbReference type="ARBA" id="ARBA00022759"/>
    </source>
</evidence>
<evidence type="ECO:0000256" key="3">
    <source>
        <dbReference type="ARBA" id="ARBA00022695"/>
    </source>
</evidence>
<dbReference type="InterPro" id="IPR043128">
    <property type="entry name" value="Rev_trsase/Diguanyl_cyclase"/>
</dbReference>
<evidence type="ECO:0000256" key="2">
    <source>
        <dbReference type="ARBA" id="ARBA00022679"/>
    </source>
</evidence>
<evidence type="ECO:0000256" key="6">
    <source>
        <dbReference type="ARBA" id="ARBA00022801"/>
    </source>
</evidence>